<proteinExistence type="predicted"/>
<dbReference type="EMBL" id="GGEC01073844">
    <property type="protein sequence ID" value="MBX54328.1"/>
    <property type="molecule type" value="Transcribed_RNA"/>
</dbReference>
<reference evidence="1" key="1">
    <citation type="submission" date="2018-02" db="EMBL/GenBank/DDBJ databases">
        <title>Rhizophora mucronata_Transcriptome.</title>
        <authorList>
            <person name="Meera S.P."/>
            <person name="Sreeshan A."/>
            <person name="Augustine A."/>
        </authorList>
    </citation>
    <scope>NUCLEOTIDE SEQUENCE</scope>
    <source>
        <tissue evidence="1">Leaf</tissue>
    </source>
</reference>
<name>A0A2P2PHR1_RHIMU</name>
<protein>
    <submittedName>
        <fullName evidence="1">Uncharacterized protein</fullName>
    </submittedName>
</protein>
<organism evidence="1">
    <name type="scientific">Rhizophora mucronata</name>
    <name type="common">Asiatic mangrove</name>
    <dbReference type="NCBI Taxonomy" id="61149"/>
    <lineage>
        <taxon>Eukaryota</taxon>
        <taxon>Viridiplantae</taxon>
        <taxon>Streptophyta</taxon>
        <taxon>Embryophyta</taxon>
        <taxon>Tracheophyta</taxon>
        <taxon>Spermatophyta</taxon>
        <taxon>Magnoliopsida</taxon>
        <taxon>eudicotyledons</taxon>
        <taxon>Gunneridae</taxon>
        <taxon>Pentapetalae</taxon>
        <taxon>rosids</taxon>
        <taxon>fabids</taxon>
        <taxon>Malpighiales</taxon>
        <taxon>Rhizophoraceae</taxon>
        <taxon>Rhizophora</taxon>
    </lineage>
</organism>
<accession>A0A2P2PHR1</accession>
<evidence type="ECO:0000313" key="1">
    <source>
        <dbReference type="EMBL" id="MBX54328.1"/>
    </source>
</evidence>
<sequence>MIHIEEVPNIQKIRNKFLFS</sequence>
<dbReference type="AlphaFoldDB" id="A0A2P2PHR1"/>